<sequence length="147" mass="15986">MVAFIDANKDDVVEGRPLGVEPICTLLQVAPSTYYAAKDRAPSARAVSDSVLTPELVTLWKAARRAGLDIGRNQTCWLMRAAGIEGAIRTKRVKTTRPDPASARHPDLVRRECTATAPHRLWVTDLTFVPTWASVATSASSSTRTRG</sequence>
<dbReference type="Proteomes" id="UP000526083">
    <property type="component" value="Unassembled WGS sequence"/>
</dbReference>
<dbReference type="EMBL" id="JACGWY010000002">
    <property type="protein sequence ID" value="MBA8816167.1"/>
    <property type="molecule type" value="Genomic_DNA"/>
</dbReference>
<dbReference type="AlphaFoldDB" id="A0A7W3JNM0"/>
<organism evidence="1 2">
    <name type="scientific">Microbacterium halimionae</name>
    <dbReference type="NCBI Taxonomy" id="1526413"/>
    <lineage>
        <taxon>Bacteria</taxon>
        <taxon>Bacillati</taxon>
        <taxon>Actinomycetota</taxon>
        <taxon>Actinomycetes</taxon>
        <taxon>Micrococcales</taxon>
        <taxon>Microbacteriaceae</taxon>
        <taxon>Microbacterium</taxon>
    </lineage>
</organism>
<accession>A0A7W3JNM0</accession>
<dbReference type="PANTHER" id="PTHR46889:SF5">
    <property type="entry name" value="INTEGRASE PROTEIN"/>
    <property type="match status" value="1"/>
</dbReference>
<evidence type="ECO:0000313" key="2">
    <source>
        <dbReference type="Proteomes" id="UP000526083"/>
    </source>
</evidence>
<name>A0A7W3JNM0_9MICO</name>
<keyword evidence="2" id="KW-1185">Reference proteome</keyword>
<protein>
    <submittedName>
        <fullName evidence="1">Transposase InsO family protein</fullName>
    </submittedName>
</protein>
<evidence type="ECO:0000313" key="1">
    <source>
        <dbReference type="EMBL" id="MBA8816167.1"/>
    </source>
</evidence>
<reference evidence="1 2" key="1">
    <citation type="submission" date="2020-07" db="EMBL/GenBank/DDBJ databases">
        <title>Sequencing the genomes of 1000 actinobacteria strains.</title>
        <authorList>
            <person name="Klenk H.-P."/>
        </authorList>
    </citation>
    <scope>NUCLEOTIDE SEQUENCE [LARGE SCALE GENOMIC DNA]</scope>
    <source>
        <strain evidence="1 2">DSM 27576</strain>
    </source>
</reference>
<proteinExistence type="predicted"/>
<gene>
    <name evidence="1" type="ORF">FHX48_001240</name>
</gene>
<comment type="caution">
    <text evidence="1">The sequence shown here is derived from an EMBL/GenBank/DDBJ whole genome shotgun (WGS) entry which is preliminary data.</text>
</comment>
<dbReference type="InterPro" id="IPR050900">
    <property type="entry name" value="Transposase_IS3/IS150/IS904"/>
</dbReference>
<dbReference type="PANTHER" id="PTHR46889">
    <property type="entry name" value="TRANSPOSASE INSF FOR INSERTION SEQUENCE IS3B-RELATED"/>
    <property type="match status" value="1"/>
</dbReference>